<dbReference type="InterPro" id="IPR001245">
    <property type="entry name" value="Ser-Thr/Tyr_kinase_cat_dom"/>
</dbReference>
<dbReference type="PROSITE" id="PS50011">
    <property type="entry name" value="PROTEIN_KINASE_DOM"/>
    <property type="match status" value="1"/>
</dbReference>
<evidence type="ECO:0000256" key="6">
    <source>
        <dbReference type="ARBA" id="ARBA00048679"/>
    </source>
</evidence>
<dbReference type="GO" id="GO:0005524">
    <property type="term" value="F:ATP binding"/>
    <property type="evidence" value="ECO:0007669"/>
    <property type="project" value="UniProtKB-KW"/>
</dbReference>
<dbReference type="InterPro" id="IPR002912">
    <property type="entry name" value="ACT_dom"/>
</dbReference>
<evidence type="ECO:0000256" key="1">
    <source>
        <dbReference type="ARBA" id="ARBA00022679"/>
    </source>
</evidence>
<evidence type="ECO:0000256" key="4">
    <source>
        <dbReference type="ARBA" id="ARBA00022840"/>
    </source>
</evidence>
<dbReference type="Gene3D" id="1.10.510.10">
    <property type="entry name" value="Transferase(Phosphotransferase) domain 1"/>
    <property type="match status" value="1"/>
</dbReference>
<dbReference type="CDD" id="cd13999">
    <property type="entry name" value="STKc_MAP3K-like"/>
    <property type="match status" value="1"/>
</dbReference>
<dbReference type="FunFam" id="3.30.200.20:FF:000034">
    <property type="entry name" value="Kinase suppressor of Ras 1"/>
    <property type="match status" value="1"/>
</dbReference>
<evidence type="ECO:0000256" key="3">
    <source>
        <dbReference type="ARBA" id="ARBA00022777"/>
    </source>
</evidence>
<evidence type="ECO:0000256" key="7">
    <source>
        <dbReference type="SAM" id="MobiDB-lite"/>
    </source>
</evidence>
<reference evidence="10" key="1">
    <citation type="submission" date="2021-01" db="EMBL/GenBank/DDBJ databases">
        <authorList>
            <person name="Corre E."/>
            <person name="Pelletier E."/>
            <person name="Niang G."/>
            <person name="Scheremetjew M."/>
            <person name="Finn R."/>
            <person name="Kale V."/>
            <person name="Holt S."/>
            <person name="Cochrane G."/>
            <person name="Meng A."/>
            <person name="Brown T."/>
            <person name="Cohen L."/>
        </authorList>
    </citation>
    <scope>NUCLEOTIDE SEQUENCE</scope>
    <source>
        <strain evidence="10">CCMP722</strain>
    </source>
</reference>
<evidence type="ECO:0000256" key="2">
    <source>
        <dbReference type="ARBA" id="ARBA00022741"/>
    </source>
</evidence>
<dbReference type="EMBL" id="HBFA01016392">
    <property type="protein sequence ID" value="CAD8665949.1"/>
    <property type="molecule type" value="Transcribed_RNA"/>
</dbReference>
<dbReference type="InterPro" id="IPR045865">
    <property type="entry name" value="ACT-like_dom_sf"/>
</dbReference>
<evidence type="ECO:0008006" key="12">
    <source>
        <dbReference type="Google" id="ProtNLM"/>
    </source>
</evidence>
<dbReference type="Pfam" id="PF07714">
    <property type="entry name" value="PK_Tyr_Ser-Thr"/>
    <property type="match status" value="1"/>
</dbReference>
<name>A0A6T7VVI0_9CHLO</name>
<dbReference type="AlphaFoldDB" id="A0A6T7VVI0"/>
<dbReference type="EMBL" id="HBFA01016381">
    <property type="protein sequence ID" value="CAD8665938.1"/>
    <property type="molecule type" value="Transcribed_RNA"/>
</dbReference>
<dbReference type="PROSITE" id="PS51671">
    <property type="entry name" value="ACT"/>
    <property type="match status" value="1"/>
</dbReference>
<feature type="region of interest" description="Disordered" evidence="7">
    <location>
        <begin position="133"/>
        <end position="155"/>
    </location>
</feature>
<evidence type="ECO:0000259" key="8">
    <source>
        <dbReference type="PROSITE" id="PS50011"/>
    </source>
</evidence>
<feature type="domain" description="Protein kinase" evidence="8">
    <location>
        <begin position="315"/>
        <end position="570"/>
    </location>
</feature>
<dbReference type="PRINTS" id="PR00109">
    <property type="entry name" value="TYRKINASE"/>
</dbReference>
<accession>A0A6T7VVI0</accession>
<dbReference type="Gene3D" id="3.30.200.20">
    <property type="entry name" value="Phosphorylase Kinase, domain 1"/>
    <property type="match status" value="1"/>
</dbReference>
<proteinExistence type="predicted"/>
<dbReference type="SUPFAM" id="SSF56112">
    <property type="entry name" value="Protein kinase-like (PK-like)"/>
    <property type="match status" value="1"/>
</dbReference>
<dbReference type="InterPro" id="IPR008271">
    <property type="entry name" value="Ser/Thr_kinase_AS"/>
</dbReference>
<evidence type="ECO:0000259" key="9">
    <source>
        <dbReference type="PROSITE" id="PS51671"/>
    </source>
</evidence>
<keyword evidence="2" id="KW-0547">Nucleotide-binding</keyword>
<dbReference type="SMART" id="SM00220">
    <property type="entry name" value="S_TKc"/>
    <property type="match status" value="1"/>
</dbReference>
<dbReference type="GO" id="GO:0004674">
    <property type="term" value="F:protein serine/threonine kinase activity"/>
    <property type="evidence" value="ECO:0007669"/>
    <property type="project" value="UniProtKB-EC"/>
</dbReference>
<dbReference type="InterPro" id="IPR011009">
    <property type="entry name" value="Kinase-like_dom_sf"/>
</dbReference>
<dbReference type="PROSITE" id="PS00108">
    <property type="entry name" value="PROTEIN_KINASE_ST"/>
    <property type="match status" value="1"/>
</dbReference>
<dbReference type="PANTHER" id="PTHR44329">
    <property type="entry name" value="SERINE/THREONINE-PROTEIN KINASE TNNI3K-RELATED"/>
    <property type="match status" value="1"/>
</dbReference>
<feature type="compositionally biased region" description="Polar residues" evidence="7">
    <location>
        <begin position="138"/>
        <end position="155"/>
    </location>
</feature>
<dbReference type="SUPFAM" id="SSF55021">
    <property type="entry name" value="ACT-like"/>
    <property type="match status" value="1"/>
</dbReference>
<organism evidence="10">
    <name type="scientific">Pyramimonas obovata</name>
    <dbReference type="NCBI Taxonomy" id="1411642"/>
    <lineage>
        <taxon>Eukaryota</taxon>
        <taxon>Viridiplantae</taxon>
        <taxon>Chlorophyta</taxon>
        <taxon>Pyramimonadophyceae</taxon>
        <taxon>Pyramimonadales</taxon>
        <taxon>Pyramimonadaceae</taxon>
        <taxon>Pyramimonas</taxon>
        <taxon>Pyramimonas incertae sedis</taxon>
    </lineage>
</organism>
<comment type="catalytic activity">
    <reaction evidence="6">
        <text>L-seryl-[protein] + ATP = O-phospho-L-seryl-[protein] + ADP + H(+)</text>
        <dbReference type="Rhea" id="RHEA:17989"/>
        <dbReference type="Rhea" id="RHEA-COMP:9863"/>
        <dbReference type="Rhea" id="RHEA-COMP:11604"/>
        <dbReference type="ChEBI" id="CHEBI:15378"/>
        <dbReference type="ChEBI" id="CHEBI:29999"/>
        <dbReference type="ChEBI" id="CHEBI:30616"/>
        <dbReference type="ChEBI" id="CHEBI:83421"/>
        <dbReference type="ChEBI" id="CHEBI:456216"/>
        <dbReference type="EC" id="2.7.11.1"/>
    </reaction>
</comment>
<keyword evidence="4" id="KW-0067">ATP-binding</keyword>
<protein>
    <recommendedName>
        <fullName evidence="12">Protein kinase domain-containing protein</fullName>
    </recommendedName>
</protein>
<dbReference type="InterPro" id="IPR051681">
    <property type="entry name" value="Ser/Thr_Kinases-Pseudokinases"/>
</dbReference>
<evidence type="ECO:0000256" key="5">
    <source>
        <dbReference type="ARBA" id="ARBA00047899"/>
    </source>
</evidence>
<evidence type="ECO:0000313" key="10">
    <source>
        <dbReference type="EMBL" id="CAD8665938.1"/>
    </source>
</evidence>
<keyword evidence="1" id="KW-0808">Transferase</keyword>
<dbReference type="InterPro" id="IPR000719">
    <property type="entry name" value="Prot_kinase_dom"/>
</dbReference>
<feature type="domain" description="ACT" evidence="9">
    <location>
        <begin position="204"/>
        <end position="283"/>
    </location>
</feature>
<evidence type="ECO:0000313" key="11">
    <source>
        <dbReference type="EMBL" id="CAD8665949.1"/>
    </source>
</evidence>
<comment type="catalytic activity">
    <reaction evidence="5">
        <text>L-threonyl-[protein] + ATP = O-phospho-L-threonyl-[protein] + ADP + H(+)</text>
        <dbReference type="Rhea" id="RHEA:46608"/>
        <dbReference type="Rhea" id="RHEA-COMP:11060"/>
        <dbReference type="Rhea" id="RHEA-COMP:11605"/>
        <dbReference type="ChEBI" id="CHEBI:15378"/>
        <dbReference type="ChEBI" id="CHEBI:30013"/>
        <dbReference type="ChEBI" id="CHEBI:30616"/>
        <dbReference type="ChEBI" id="CHEBI:61977"/>
        <dbReference type="ChEBI" id="CHEBI:456216"/>
        <dbReference type="EC" id="2.7.11.1"/>
    </reaction>
</comment>
<gene>
    <name evidence="10" type="ORF">POBO1169_LOCUS8419</name>
    <name evidence="11" type="ORF">POBO1169_LOCUS8422</name>
</gene>
<sequence>MGEPRRGASGASKGKAKSKLKQQACDNIYYQLLDRGRERGDDTILQPKFRQSLHHHFDRLPTRYALEIFDADPDNVLLHKNLLEEVGRTDRPSEFPALTIRTVEQLYVPEEEELNSLAASSSSVSRTKLLRRHPAPSFGSSPNLPMLATSSPRSSIVENCNSSTGTSVNWDGSSVEEMSDYYKRGVQMRRTSSDLQAVSRLFQEVTIAGRDVPHRLATLSAAVCDVGLNVREAHVFTTTDGFLLDIFVTDEADVADTEGLAAMLEGAIAEHIRMEGKGSLEAGGKVLHPEPASTGTDLLKCLGDYSDWEMDLSKLELGPKLAGGSFADLHKGVYCGQLVAVKVLRSESVTQNSTLQAEFCQEVSILRKIRHKNVVQFIGICTQAQLLYIVTEFMEGGSLYEYYRRRIGEGMPPSAVAKAGLDVARGMDYLHKNHIIHRDLKASNLLIDENGVVKVADFGVSRVKDEKGIMTAETGTYRWMAPEIIEHRAYGSAVDVYSFGITLWELLTGSVPYSHLTPLQAAVGVVQKNLRPQIPDTCPPELAELITDCWQHEPHMRPDFSTIATKLAVLSQEYAQAARPVTAPAPVPTTTKGEINQQGNLIGRFSKFFTQPKKPSEAKK</sequence>
<keyword evidence="3" id="KW-0418">Kinase</keyword>
<dbReference type="PANTHER" id="PTHR44329:SF261">
    <property type="entry name" value="ZINC FINGER CONTAINING PROTEIN KINASE-RELATED"/>
    <property type="match status" value="1"/>
</dbReference>